<dbReference type="OrthoDB" id="7472621at2759"/>
<gene>
    <name evidence="1" type="ORF">PMACD_LOCUS14684</name>
</gene>
<comment type="caution">
    <text evidence="1">The sequence shown here is derived from an EMBL/GenBank/DDBJ whole genome shotgun (WGS) entry which is preliminary data.</text>
</comment>
<protein>
    <submittedName>
        <fullName evidence="1">Uncharacterized protein</fullName>
    </submittedName>
</protein>
<reference evidence="1" key="1">
    <citation type="submission" date="2021-02" db="EMBL/GenBank/DDBJ databases">
        <authorList>
            <person name="Steward A R."/>
        </authorList>
    </citation>
    <scope>NUCLEOTIDE SEQUENCE</scope>
</reference>
<accession>A0A821XGJ8</accession>
<name>A0A821XGJ8_9NEOP</name>
<evidence type="ECO:0000313" key="2">
    <source>
        <dbReference type="Proteomes" id="UP000663880"/>
    </source>
</evidence>
<dbReference type="Proteomes" id="UP000663880">
    <property type="component" value="Unassembled WGS sequence"/>
</dbReference>
<dbReference type="EMBL" id="CAJOBZ010000066">
    <property type="protein sequence ID" value="CAF4940509.1"/>
    <property type="molecule type" value="Genomic_DNA"/>
</dbReference>
<proteinExistence type="predicted"/>
<evidence type="ECO:0000313" key="1">
    <source>
        <dbReference type="EMBL" id="CAF4940509.1"/>
    </source>
</evidence>
<keyword evidence="2" id="KW-1185">Reference proteome</keyword>
<dbReference type="AlphaFoldDB" id="A0A821XGJ8"/>
<sequence>MTKGATIVEMHMKNRGIEAPRVASSIELRDRNRHLDYLKDILEDKMEREASLENFSIAQDAFLDRILRALKFVPNFDGSACNLTRFLNLCDTLVVTYAKPSPGNDVTNLALINGIINKITGAAARALSTNGAPQNWSGIRSTLINSFSDHRDESTLYTDLSQLTQGSDSPHIFYERIQNLLSTIITYVEIHDKIDTTIQAKRNLYNSLALKTYLKGLEEPLGSRIRCMRPETLEVALQYAKDEMNIIYLQNKNTKRQNFTPQISSSPTLKPYRYDINPQYQKPFNLPRLNNGQHFNNNSYKPHMYHQQGPSRIQQMFKALPRSNMSTGFRIPPRQPMPMKNNPQPMSGISHPVARVLPPTQTGHDWRIHGNPPPNNYFKTRQINNNELNDPYLYSDYDYDNDEYPCDFQQYDPNYLPYDCSTADEYNIQAVGNICEPRWNALPLALPRTPPRFRLSSTVANAIADARVLFLLS</sequence>
<organism evidence="1 2">
    <name type="scientific">Pieris macdunnoughi</name>
    <dbReference type="NCBI Taxonomy" id="345717"/>
    <lineage>
        <taxon>Eukaryota</taxon>
        <taxon>Metazoa</taxon>
        <taxon>Ecdysozoa</taxon>
        <taxon>Arthropoda</taxon>
        <taxon>Hexapoda</taxon>
        <taxon>Insecta</taxon>
        <taxon>Pterygota</taxon>
        <taxon>Neoptera</taxon>
        <taxon>Endopterygota</taxon>
        <taxon>Lepidoptera</taxon>
        <taxon>Glossata</taxon>
        <taxon>Ditrysia</taxon>
        <taxon>Papilionoidea</taxon>
        <taxon>Pieridae</taxon>
        <taxon>Pierinae</taxon>
        <taxon>Pieris</taxon>
    </lineage>
</organism>